<sequence>MTQLNTSNNVEQCSENQANTISQSGMNTDGTHTQSISSLFILRPVATTLLMCAILIAGLLGYRSLPVAPLPQVDYPTIQIVTFYPGASPDIMATAVTAPLERQFGKVSGLQDMYSQSSNGVSVITLQFSLSLSMDIAEQEVQAAINAASNLLPKDLPYPPIYNKVNPADPPVMTLAVVSDSLPMTQVADLVQNRLVHKLAQVSGIGLVSLSGGQKPAIRIELNQALLASYGIDSETVRTALASASVNSAKGSFDGPERSITLSANDQLATPAEYQNIIVYYNKDKNSVVRLGDIATVQEAPENLYLGAWSNRQPAIIVNIQRQPGANVIETVDAIRDFLPNLIDTLPKSVTVNVLTDRTDSIRASIHDVQTELFFAIGLVIMVIYLFLRNMAATFIASIAVPLSLVGTFAVIYLLGYSINNLTLMALTIATGFVVDDAIVVIENISRYLESKKGDAELRAANGEIVEHDGGLSPLEATLIGAKEIGFTIISLTLSLVAVLIPLLFMGDIIGRLFHEFAVTLAIAILISGVVSLTLTPMLCARFLKNPHLYKQNRFSVMIEHFFNYIIALYGKGLRRVLNYPKLTLSVAIATFVITVLMYFFIPKGFFPLQDNSLIQGTIIAKQSSSFEKMTSLQEEITVALEKNQYIDNITTFVGVDSTNSTLNSLKVQIALIPLSDRTTRIDEIISDIKETLKMIPEIEVYLQPQQDLTIETQVSRTPYQFTLQASSLDQLERWVPTFMQELNNLPEIIDVSNNWQNQGAMLYVNVNRDTATRLGISMSAINSALYNAFGQRQIATLYTQSNQYRIVLGSLGENKTNQTGGEQNAWSPIQSLETIHLKNANGDMIPLRAIASFEPKSTHLSVNHLAQFPVATFSFDVNRLEGYALSDAVSAINQVKSQIQLPEDMQTRFQGSTLAFEAALSSTVWLIIAAIIAMYIVLGILYESYIHPITILSTLPTAGIGALLALFIAGKELDMIAVIGIILLIGIVKKNAIMMIDFALAAEREKGLTPKEAIYQACLLRFRPILMTTMAAILGAIPLMLGTGVGSELRQPLGITMVGGLLVSQVLTLFTTPIIYLFFDKFSTKKHLNPVNALNLKTNLVVEKG</sequence>
<protein>
    <submittedName>
        <fullName evidence="9">Multidrug efflux pump</fullName>
    </submittedName>
</protein>
<dbReference type="FunFam" id="1.20.1640.10:FF:000001">
    <property type="entry name" value="Efflux pump membrane transporter"/>
    <property type="match status" value="1"/>
</dbReference>
<gene>
    <name evidence="9" type="ORF">SAMN02583745_00143</name>
</gene>
<dbReference type="Gene3D" id="3.30.2090.10">
    <property type="entry name" value="Multidrug efflux transporter AcrB TolC docking domain, DN and DC subdomains"/>
    <property type="match status" value="2"/>
</dbReference>
<dbReference type="Pfam" id="PF00873">
    <property type="entry name" value="ACR_tran"/>
    <property type="match status" value="1"/>
</dbReference>
<feature type="transmembrane region" description="Helical" evidence="8">
    <location>
        <begin position="976"/>
        <end position="1002"/>
    </location>
</feature>
<feature type="transmembrane region" description="Helical" evidence="8">
    <location>
        <begin position="422"/>
        <end position="442"/>
    </location>
</feature>
<dbReference type="SUPFAM" id="SSF82714">
    <property type="entry name" value="Multidrug efflux transporter AcrB TolC docking domain, DN and DC subdomains"/>
    <property type="match status" value="2"/>
</dbReference>
<evidence type="ECO:0000256" key="6">
    <source>
        <dbReference type="ARBA" id="ARBA00022989"/>
    </source>
</evidence>
<dbReference type="GO" id="GO:0042910">
    <property type="term" value="F:xenobiotic transmembrane transporter activity"/>
    <property type="evidence" value="ECO:0007669"/>
    <property type="project" value="TreeGrafter"/>
</dbReference>
<dbReference type="FunFam" id="3.30.70.1430:FF:000001">
    <property type="entry name" value="Efflux pump membrane transporter"/>
    <property type="match status" value="1"/>
</dbReference>
<reference evidence="10" key="1">
    <citation type="submission" date="2016-10" db="EMBL/GenBank/DDBJ databases">
        <authorList>
            <person name="Varghese N."/>
            <person name="Submissions S."/>
        </authorList>
    </citation>
    <scope>NUCLEOTIDE SEQUENCE [LARGE SCALE GENOMIC DNA]</scope>
    <source>
        <strain evidence="10">DSM 18579</strain>
    </source>
</reference>
<proteinExistence type="predicted"/>
<dbReference type="InterPro" id="IPR001036">
    <property type="entry name" value="Acrflvin-R"/>
</dbReference>
<dbReference type="InterPro" id="IPR027463">
    <property type="entry name" value="AcrB_DN_DC_subdom"/>
</dbReference>
<feature type="transmembrane region" description="Helical" evidence="8">
    <location>
        <begin position="1054"/>
        <end position="1080"/>
    </location>
</feature>
<feature type="transmembrane region" description="Helical" evidence="8">
    <location>
        <begin position="371"/>
        <end position="388"/>
    </location>
</feature>
<dbReference type="PRINTS" id="PR00702">
    <property type="entry name" value="ACRIFLAVINRP"/>
</dbReference>
<feature type="transmembrane region" description="Helical" evidence="8">
    <location>
        <begin position="40"/>
        <end position="62"/>
    </location>
</feature>
<evidence type="ECO:0000256" key="8">
    <source>
        <dbReference type="SAM" id="Phobius"/>
    </source>
</evidence>
<dbReference type="Gene3D" id="3.30.70.1430">
    <property type="entry name" value="Multidrug efflux transporter AcrB pore domain"/>
    <property type="match status" value="2"/>
</dbReference>
<dbReference type="PANTHER" id="PTHR32063:SF21">
    <property type="entry name" value="MULTIDRUG RESISTANCE PROTEIN MDTB"/>
    <property type="match status" value="1"/>
</dbReference>
<feature type="transmembrane region" description="Helical" evidence="8">
    <location>
        <begin position="517"/>
        <end position="535"/>
    </location>
</feature>
<keyword evidence="2" id="KW-0813">Transport</keyword>
<feature type="transmembrane region" description="Helical" evidence="8">
    <location>
        <begin position="394"/>
        <end position="415"/>
    </location>
</feature>
<dbReference type="EMBL" id="FOHV01000001">
    <property type="protein sequence ID" value="SES65774.1"/>
    <property type="molecule type" value="Genomic_DNA"/>
</dbReference>
<dbReference type="NCBIfam" id="NF007798">
    <property type="entry name" value="PRK10503.1"/>
    <property type="match status" value="1"/>
</dbReference>
<name>A0A1H9YA07_9GAMM</name>
<dbReference type="Gene3D" id="1.20.1640.10">
    <property type="entry name" value="Multidrug efflux transporter AcrB transmembrane domain"/>
    <property type="match status" value="2"/>
</dbReference>
<keyword evidence="5 8" id="KW-0812">Transmembrane</keyword>
<feature type="transmembrane region" description="Helical" evidence="8">
    <location>
        <begin position="1023"/>
        <end position="1042"/>
    </location>
</feature>
<evidence type="ECO:0000256" key="2">
    <source>
        <dbReference type="ARBA" id="ARBA00022448"/>
    </source>
</evidence>
<evidence type="ECO:0000313" key="9">
    <source>
        <dbReference type="EMBL" id="SES65774.1"/>
    </source>
</evidence>
<accession>A0A1H9YA07</accession>
<dbReference type="SUPFAM" id="SSF82693">
    <property type="entry name" value="Multidrug efflux transporter AcrB pore domain, PN1, PN2, PC1 and PC2 subdomains"/>
    <property type="match status" value="4"/>
</dbReference>
<evidence type="ECO:0000256" key="1">
    <source>
        <dbReference type="ARBA" id="ARBA00004429"/>
    </source>
</evidence>
<dbReference type="GO" id="GO:0005886">
    <property type="term" value="C:plasma membrane"/>
    <property type="evidence" value="ECO:0007669"/>
    <property type="project" value="UniProtKB-SubCell"/>
</dbReference>
<feature type="transmembrane region" description="Helical" evidence="8">
    <location>
        <begin position="583"/>
        <end position="602"/>
    </location>
</feature>
<dbReference type="SUPFAM" id="SSF82866">
    <property type="entry name" value="Multidrug efflux transporter AcrB transmembrane domain"/>
    <property type="match status" value="2"/>
</dbReference>
<keyword evidence="3" id="KW-1003">Cell membrane</keyword>
<keyword evidence="10" id="KW-1185">Reference proteome</keyword>
<evidence type="ECO:0000256" key="5">
    <source>
        <dbReference type="ARBA" id="ARBA00022692"/>
    </source>
</evidence>
<feature type="transmembrane region" description="Helical" evidence="8">
    <location>
        <begin position="950"/>
        <end position="970"/>
    </location>
</feature>
<keyword evidence="6 8" id="KW-1133">Transmembrane helix</keyword>
<evidence type="ECO:0000256" key="3">
    <source>
        <dbReference type="ARBA" id="ARBA00022475"/>
    </source>
</evidence>
<evidence type="ECO:0000256" key="4">
    <source>
        <dbReference type="ARBA" id="ARBA00022519"/>
    </source>
</evidence>
<dbReference type="Proteomes" id="UP000242642">
    <property type="component" value="Unassembled WGS sequence"/>
</dbReference>
<dbReference type="STRING" id="1123402.SAMN02583745_00143"/>
<evidence type="ECO:0000313" key="10">
    <source>
        <dbReference type="Proteomes" id="UP000242642"/>
    </source>
</evidence>
<comment type="subcellular location">
    <subcellularLocation>
        <location evidence="1">Cell inner membrane</location>
        <topology evidence="1">Multi-pass membrane protein</topology>
    </subcellularLocation>
</comment>
<dbReference type="PANTHER" id="PTHR32063">
    <property type="match status" value="1"/>
</dbReference>
<dbReference type="Gene3D" id="3.30.70.1440">
    <property type="entry name" value="Multidrug efflux transporter AcrB pore domain"/>
    <property type="match status" value="1"/>
</dbReference>
<feature type="transmembrane region" description="Helical" evidence="8">
    <location>
        <begin position="925"/>
        <end position="943"/>
    </location>
</feature>
<keyword evidence="4" id="KW-0997">Cell inner membrane</keyword>
<feature type="transmembrane region" description="Helical" evidence="8">
    <location>
        <begin position="485"/>
        <end position="505"/>
    </location>
</feature>
<organism evidence="9 10">
    <name type="scientific">Thorsellia anophelis DSM 18579</name>
    <dbReference type="NCBI Taxonomy" id="1123402"/>
    <lineage>
        <taxon>Bacteria</taxon>
        <taxon>Pseudomonadati</taxon>
        <taxon>Pseudomonadota</taxon>
        <taxon>Gammaproteobacteria</taxon>
        <taxon>Enterobacterales</taxon>
        <taxon>Thorselliaceae</taxon>
        <taxon>Thorsellia</taxon>
    </lineage>
</organism>
<keyword evidence="7 8" id="KW-0472">Membrane</keyword>
<evidence type="ECO:0000256" key="7">
    <source>
        <dbReference type="ARBA" id="ARBA00023136"/>
    </source>
</evidence>
<dbReference type="AlphaFoldDB" id="A0A1H9YA07"/>
<dbReference type="Gene3D" id="3.30.70.1320">
    <property type="entry name" value="Multidrug efflux transporter AcrB pore domain like"/>
    <property type="match status" value="1"/>
</dbReference>